<gene>
    <name evidence="1" type="ORF">DMY87_01135</name>
</gene>
<protein>
    <recommendedName>
        <fullName evidence="3">BrnA antitoxin family protein</fullName>
    </recommendedName>
</protein>
<name>A0ABX5P089_9HYPH</name>
<dbReference type="Pfam" id="PF14384">
    <property type="entry name" value="BrnA_antitoxin"/>
    <property type="match status" value="1"/>
</dbReference>
<dbReference type="InterPro" id="IPR025528">
    <property type="entry name" value="BrnA_antitoxin"/>
</dbReference>
<comment type="caution">
    <text evidence="1">The sequence shown here is derived from an EMBL/GenBank/DDBJ whole genome shotgun (WGS) entry which is preliminary data.</text>
</comment>
<keyword evidence="2" id="KW-1185">Reference proteome</keyword>
<accession>A0ABX5P089</accession>
<evidence type="ECO:0000313" key="2">
    <source>
        <dbReference type="Proteomes" id="UP000247536"/>
    </source>
</evidence>
<sequence length="102" mass="11519">MKAQKPKTDGFVEGRGYTRADWDEVSDNPEMTEAELKELRPFREVFPELAASIDRKLGRPKADSPKKAISLRLDAEVIERFKAGGEGWQSRMNEALRKAVGL</sequence>
<proteinExistence type="predicted"/>
<dbReference type="Proteomes" id="UP000247536">
    <property type="component" value="Unassembled WGS sequence"/>
</dbReference>
<reference evidence="1 2" key="1">
    <citation type="submission" date="2018-06" db="EMBL/GenBank/DDBJ databases">
        <title>Rhizobium wuzhouense sp. nov., isolated from roots of Oryza officinalis.</title>
        <authorList>
            <person name="Yuan T."/>
        </authorList>
    </citation>
    <scope>NUCLEOTIDE SEQUENCE [LARGE SCALE GENOMIC DNA]</scope>
    <source>
        <strain evidence="1 2">W44</strain>
    </source>
</reference>
<dbReference type="RefSeq" id="WP_110789456.1">
    <property type="nucleotide sequence ID" value="NZ_QJRY01000001.1"/>
</dbReference>
<evidence type="ECO:0008006" key="3">
    <source>
        <dbReference type="Google" id="ProtNLM"/>
    </source>
</evidence>
<evidence type="ECO:0000313" key="1">
    <source>
        <dbReference type="EMBL" id="PYB77023.1"/>
    </source>
</evidence>
<dbReference type="EMBL" id="QJRY01000001">
    <property type="protein sequence ID" value="PYB77023.1"/>
    <property type="molecule type" value="Genomic_DNA"/>
</dbReference>
<organism evidence="1 2">
    <name type="scientific">Rhizobium wuzhouense</name>
    <dbReference type="NCBI Taxonomy" id="1986026"/>
    <lineage>
        <taxon>Bacteria</taxon>
        <taxon>Pseudomonadati</taxon>
        <taxon>Pseudomonadota</taxon>
        <taxon>Alphaproteobacteria</taxon>
        <taxon>Hyphomicrobiales</taxon>
        <taxon>Rhizobiaceae</taxon>
        <taxon>Rhizobium/Agrobacterium group</taxon>
        <taxon>Rhizobium</taxon>
    </lineage>
</organism>